<dbReference type="InterPro" id="IPR014004">
    <property type="entry name" value="Transpt-assoc_nodulatn_dom_bac"/>
</dbReference>
<evidence type="ECO:0000259" key="3">
    <source>
        <dbReference type="PROSITE" id="PS50914"/>
    </source>
</evidence>
<name>A0A0A1YIG2_9PSED</name>
<dbReference type="EMBL" id="AWSQ01000006">
    <property type="protein sequence ID" value="KFX68399.1"/>
    <property type="molecule type" value="Genomic_DNA"/>
</dbReference>
<proteinExistence type="predicted"/>
<dbReference type="STRING" id="1395571.TMS3_0119350"/>
<dbReference type="PANTHER" id="PTHR34606:SF4">
    <property type="entry name" value="OUTER MEMBRANE LIPOPROTEIN DOLP"/>
    <property type="match status" value="1"/>
</dbReference>
<dbReference type="InterPro" id="IPR007055">
    <property type="entry name" value="BON_dom"/>
</dbReference>
<dbReference type="PANTHER" id="PTHR34606">
    <property type="entry name" value="BON DOMAIN-CONTAINING PROTEIN"/>
    <property type="match status" value="1"/>
</dbReference>
<dbReference type="PROSITE" id="PS50914">
    <property type="entry name" value="BON"/>
    <property type="match status" value="2"/>
</dbReference>
<dbReference type="SMART" id="SM00749">
    <property type="entry name" value="BON"/>
    <property type="match status" value="2"/>
</dbReference>
<dbReference type="InterPro" id="IPR051686">
    <property type="entry name" value="Lipoprotein_DolP"/>
</dbReference>
<dbReference type="PROSITE" id="PS51257">
    <property type="entry name" value="PROKAR_LIPOPROTEIN"/>
    <property type="match status" value="1"/>
</dbReference>
<accession>A0A0A1YIG2</accession>
<evidence type="ECO:0000256" key="2">
    <source>
        <dbReference type="SAM" id="SignalP"/>
    </source>
</evidence>
<keyword evidence="5" id="KW-1185">Reference proteome</keyword>
<dbReference type="AlphaFoldDB" id="A0A0A1YIG2"/>
<feature type="signal peptide" evidence="2">
    <location>
        <begin position="1"/>
        <end position="23"/>
    </location>
</feature>
<dbReference type="RefSeq" id="WP_025166850.1">
    <property type="nucleotide sequence ID" value="NZ_AWSQ01000006.1"/>
</dbReference>
<evidence type="ECO:0000313" key="4">
    <source>
        <dbReference type="EMBL" id="KFX68399.1"/>
    </source>
</evidence>
<dbReference type="eggNOG" id="COG2823">
    <property type="taxonomic scope" value="Bacteria"/>
</dbReference>
<feature type="domain" description="BON" evidence="3">
    <location>
        <begin position="30"/>
        <end position="101"/>
    </location>
</feature>
<dbReference type="Proteomes" id="UP000030063">
    <property type="component" value="Unassembled WGS sequence"/>
</dbReference>
<dbReference type="OrthoDB" id="9783990at2"/>
<feature type="chain" id="PRO_5001984273" evidence="2">
    <location>
        <begin position="24"/>
        <end position="177"/>
    </location>
</feature>
<comment type="caution">
    <text evidence="4">The sequence shown here is derived from an EMBL/GenBank/DDBJ whole genome shotgun (WGS) entry which is preliminary data.</text>
</comment>
<feature type="domain" description="BON" evidence="3">
    <location>
        <begin position="110"/>
        <end position="177"/>
    </location>
</feature>
<evidence type="ECO:0000313" key="5">
    <source>
        <dbReference type="Proteomes" id="UP000030063"/>
    </source>
</evidence>
<keyword evidence="1 2" id="KW-0732">Signal</keyword>
<dbReference type="Gene3D" id="3.30.1340.30">
    <property type="match status" value="1"/>
</dbReference>
<sequence length="177" mass="18867">MTRTPLILATLALSLLLSGCGSRSIGNKIDDQFIDPEVSANISRAHADLTSPSSHIVVTSYNGVVLLAGQTPRSELKAAAEQAARKVQGVRKVHNELQVLQPTSVLARSNDSLLTTKVKAQMLADSSVPGSRIKVVTENGIVYLLGLVTHLEANHATSLVQSVSGVQKIVKLFQYTD</sequence>
<gene>
    <name evidence="4" type="ORF">TMS3_0119350</name>
</gene>
<organism evidence="4 5">
    <name type="scientific">Pseudomonas taeanensis MS-3</name>
    <dbReference type="NCBI Taxonomy" id="1395571"/>
    <lineage>
        <taxon>Bacteria</taxon>
        <taxon>Pseudomonadati</taxon>
        <taxon>Pseudomonadota</taxon>
        <taxon>Gammaproteobacteria</taxon>
        <taxon>Pseudomonadales</taxon>
        <taxon>Pseudomonadaceae</taxon>
        <taxon>Pseudomonas</taxon>
    </lineage>
</organism>
<dbReference type="Pfam" id="PF04972">
    <property type="entry name" value="BON"/>
    <property type="match status" value="2"/>
</dbReference>
<evidence type="ECO:0000256" key="1">
    <source>
        <dbReference type="ARBA" id="ARBA00022729"/>
    </source>
</evidence>
<protein>
    <submittedName>
        <fullName evidence="4">Phospholipid-binding protein</fullName>
    </submittedName>
</protein>
<reference evidence="4 5" key="1">
    <citation type="journal article" date="2014" name="Genome Announc.">
        <title>Draft Genome Sequence of Petroleum Oil-Degrading Marine Bacterium Pseudomonas taeanensis Strain MS-3, Isolated from a Crude Oil-Contaminated Seashore.</title>
        <authorList>
            <person name="Lee S.Y."/>
            <person name="Kim S.H."/>
            <person name="Lee D.G."/>
            <person name="Shin S."/>
            <person name="Yun S.H."/>
            <person name="Choi C.W."/>
            <person name="Chung Y.H."/>
            <person name="Choi J.S."/>
            <person name="Kahng H.Y."/>
            <person name="Kim S.I."/>
        </authorList>
    </citation>
    <scope>NUCLEOTIDE SEQUENCE [LARGE SCALE GENOMIC DNA]</scope>
    <source>
        <strain evidence="4 5">MS-3</strain>
    </source>
</reference>